<organism evidence="1 2">
    <name type="scientific">Didymella heteroderae</name>
    <dbReference type="NCBI Taxonomy" id="1769908"/>
    <lineage>
        <taxon>Eukaryota</taxon>
        <taxon>Fungi</taxon>
        <taxon>Dikarya</taxon>
        <taxon>Ascomycota</taxon>
        <taxon>Pezizomycotina</taxon>
        <taxon>Dothideomycetes</taxon>
        <taxon>Pleosporomycetidae</taxon>
        <taxon>Pleosporales</taxon>
        <taxon>Pleosporineae</taxon>
        <taxon>Didymellaceae</taxon>
        <taxon>Didymella</taxon>
    </lineage>
</organism>
<gene>
    <name evidence="1" type="ORF">E8E12_002070</name>
</gene>
<sequence>MATDTSELSIKDTLGRTIDYDTWTFGNHTYKKPGNVRINYVGSGKGSTAFAESGGKMMQALRTDLSLSARYMAVSAKIGASFAYEGTFSEDKQYGFINNSEDLYIAAVAGNQLFEFTVTCSKTATDDKVTLKACVEAEYGAVVGGIKGQASVEGSNQWQTYGKSRETKVTIVGGYPQHQGALRLNPTDQALAQKWASGDRGLGYEALVHMDTMPLGDLLIYSKDTHERDIGHTLNEYINYRVGARRIPRSKDGYGPGIVAWSPEGGVGHVTIRFKSDPQARFTDI</sequence>
<reference evidence="1" key="1">
    <citation type="submission" date="2019-04" db="EMBL/GenBank/DDBJ databases">
        <title>Sequencing of skin fungus with MAO and IRED activity.</title>
        <authorList>
            <person name="Marsaioli A.J."/>
            <person name="Bonatto J.M.C."/>
            <person name="Reis Junior O."/>
        </authorList>
    </citation>
    <scope>NUCLEOTIDE SEQUENCE</scope>
    <source>
        <strain evidence="1">28M1</strain>
    </source>
</reference>
<dbReference type="OrthoDB" id="4250793at2759"/>
<evidence type="ECO:0000313" key="1">
    <source>
        <dbReference type="EMBL" id="KAF3034479.1"/>
    </source>
</evidence>
<dbReference type="AlphaFoldDB" id="A0A9P5BYD0"/>
<proteinExistence type="predicted"/>
<name>A0A9P5BYD0_9PLEO</name>
<evidence type="ECO:0000313" key="2">
    <source>
        <dbReference type="Proteomes" id="UP000758155"/>
    </source>
</evidence>
<comment type="caution">
    <text evidence="1">The sequence shown here is derived from an EMBL/GenBank/DDBJ whole genome shotgun (WGS) entry which is preliminary data.</text>
</comment>
<accession>A0A9P5BYD0</accession>
<keyword evidence="2" id="KW-1185">Reference proteome</keyword>
<dbReference type="Proteomes" id="UP000758155">
    <property type="component" value="Unassembled WGS sequence"/>
</dbReference>
<protein>
    <submittedName>
        <fullName evidence="1">Uncharacterized protein</fullName>
    </submittedName>
</protein>
<dbReference type="EMBL" id="SWKV01000067">
    <property type="protein sequence ID" value="KAF3034479.1"/>
    <property type="molecule type" value="Genomic_DNA"/>
</dbReference>